<sequence length="88" mass="9825">MDRQPVGVAVAEEVLAYSRAPSHENTYPSSTCGSARIRVFPRDHVLTFGERHQRGAWCLRGRDLEVPRGSRAIGLHVDHTDPKCPLHP</sequence>
<protein>
    <submittedName>
        <fullName evidence="1">Uncharacterized protein</fullName>
    </submittedName>
</protein>
<dbReference type="AlphaFoldDB" id="A0A2H3D2V0"/>
<proteinExistence type="predicted"/>
<dbReference type="EMBL" id="KZ293693">
    <property type="protein sequence ID" value="PBK85098.1"/>
    <property type="molecule type" value="Genomic_DNA"/>
</dbReference>
<evidence type="ECO:0000313" key="1">
    <source>
        <dbReference type="EMBL" id="PBK85098.1"/>
    </source>
</evidence>
<organism evidence="1 2">
    <name type="scientific">Armillaria gallica</name>
    <name type="common">Bulbous honey fungus</name>
    <name type="synonym">Armillaria bulbosa</name>
    <dbReference type="NCBI Taxonomy" id="47427"/>
    <lineage>
        <taxon>Eukaryota</taxon>
        <taxon>Fungi</taxon>
        <taxon>Dikarya</taxon>
        <taxon>Basidiomycota</taxon>
        <taxon>Agaricomycotina</taxon>
        <taxon>Agaricomycetes</taxon>
        <taxon>Agaricomycetidae</taxon>
        <taxon>Agaricales</taxon>
        <taxon>Marasmiineae</taxon>
        <taxon>Physalacriaceae</taxon>
        <taxon>Armillaria</taxon>
    </lineage>
</organism>
<dbReference type="InParanoid" id="A0A2H3D2V0"/>
<reference evidence="2" key="1">
    <citation type="journal article" date="2017" name="Nat. Ecol. Evol.">
        <title>Genome expansion and lineage-specific genetic innovations in the forest pathogenic fungi Armillaria.</title>
        <authorList>
            <person name="Sipos G."/>
            <person name="Prasanna A.N."/>
            <person name="Walter M.C."/>
            <person name="O'Connor E."/>
            <person name="Balint B."/>
            <person name="Krizsan K."/>
            <person name="Kiss B."/>
            <person name="Hess J."/>
            <person name="Varga T."/>
            <person name="Slot J."/>
            <person name="Riley R."/>
            <person name="Boka B."/>
            <person name="Rigling D."/>
            <person name="Barry K."/>
            <person name="Lee J."/>
            <person name="Mihaltcheva S."/>
            <person name="LaButti K."/>
            <person name="Lipzen A."/>
            <person name="Waldron R."/>
            <person name="Moloney N.M."/>
            <person name="Sperisen C."/>
            <person name="Kredics L."/>
            <person name="Vagvoelgyi C."/>
            <person name="Patrignani A."/>
            <person name="Fitzpatrick D."/>
            <person name="Nagy I."/>
            <person name="Doyle S."/>
            <person name="Anderson J.B."/>
            <person name="Grigoriev I.V."/>
            <person name="Gueldener U."/>
            <person name="Muensterkoetter M."/>
            <person name="Nagy L.G."/>
        </authorList>
    </citation>
    <scope>NUCLEOTIDE SEQUENCE [LARGE SCALE GENOMIC DNA]</scope>
    <source>
        <strain evidence="2">Ar21-2</strain>
    </source>
</reference>
<evidence type="ECO:0000313" key="2">
    <source>
        <dbReference type="Proteomes" id="UP000217790"/>
    </source>
</evidence>
<keyword evidence="2" id="KW-1185">Reference proteome</keyword>
<accession>A0A2H3D2V0</accession>
<gene>
    <name evidence="1" type="ORF">ARMGADRAFT_591804</name>
</gene>
<name>A0A2H3D2V0_ARMGA</name>
<dbReference type="Proteomes" id="UP000217790">
    <property type="component" value="Unassembled WGS sequence"/>
</dbReference>